<dbReference type="OrthoDB" id="370725at2"/>
<dbReference type="RefSeq" id="WP_101849251.1">
    <property type="nucleotide sequence ID" value="NZ_JBHLVH010000020.1"/>
</dbReference>
<dbReference type="InterPro" id="IPR003798">
    <property type="entry name" value="DNA_recombination_RmuC"/>
</dbReference>
<dbReference type="EMBL" id="PKIZ01000004">
    <property type="protein sequence ID" value="PKZ42371.1"/>
    <property type="molecule type" value="Genomic_DNA"/>
</dbReference>
<evidence type="ECO:0000256" key="2">
    <source>
        <dbReference type="ARBA" id="ARBA00009840"/>
    </source>
</evidence>
<proteinExistence type="inferred from homology"/>
<feature type="transmembrane region" description="Helical" evidence="7">
    <location>
        <begin position="12"/>
        <end position="33"/>
    </location>
</feature>
<evidence type="ECO:0000256" key="7">
    <source>
        <dbReference type="SAM" id="Phobius"/>
    </source>
</evidence>
<dbReference type="Proteomes" id="UP000234206">
    <property type="component" value="Unassembled WGS sequence"/>
</dbReference>
<evidence type="ECO:0000256" key="5">
    <source>
        <dbReference type="SAM" id="Coils"/>
    </source>
</evidence>
<gene>
    <name evidence="8" type="ORF">CYJ76_03450</name>
</gene>
<dbReference type="PANTHER" id="PTHR30563:SF0">
    <property type="entry name" value="DNA RECOMBINATION PROTEIN RMUC"/>
    <property type="match status" value="1"/>
</dbReference>
<feature type="coiled-coil region" evidence="5">
    <location>
        <begin position="41"/>
        <end position="117"/>
    </location>
</feature>
<dbReference type="GO" id="GO:0006310">
    <property type="term" value="P:DNA recombination"/>
    <property type="evidence" value="ECO:0007669"/>
    <property type="project" value="UniProtKB-KW"/>
</dbReference>
<organism evidence="8 9">
    <name type="scientific">Kytococcus schroeteri</name>
    <dbReference type="NCBI Taxonomy" id="138300"/>
    <lineage>
        <taxon>Bacteria</taxon>
        <taxon>Bacillati</taxon>
        <taxon>Actinomycetota</taxon>
        <taxon>Actinomycetes</taxon>
        <taxon>Micrococcales</taxon>
        <taxon>Kytococcaceae</taxon>
        <taxon>Kytococcus</taxon>
    </lineage>
</organism>
<keyword evidence="3 5" id="KW-0175">Coiled coil</keyword>
<dbReference type="PANTHER" id="PTHR30563">
    <property type="entry name" value="DNA RECOMBINATION PROTEIN RMUC"/>
    <property type="match status" value="1"/>
</dbReference>
<evidence type="ECO:0000313" key="8">
    <source>
        <dbReference type="EMBL" id="PKZ42371.1"/>
    </source>
</evidence>
<reference evidence="8 9" key="1">
    <citation type="submission" date="2017-12" db="EMBL/GenBank/DDBJ databases">
        <title>Phylogenetic diversity of female urinary microbiome.</title>
        <authorList>
            <person name="Thomas-White K."/>
            <person name="Wolfe A.J."/>
        </authorList>
    </citation>
    <scope>NUCLEOTIDE SEQUENCE [LARGE SCALE GENOMIC DNA]</scope>
    <source>
        <strain evidence="8 9">UMB1298</strain>
    </source>
</reference>
<keyword evidence="7" id="KW-0812">Transmembrane</keyword>
<evidence type="ECO:0000313" key="9">
    <source>
        <dbReference type="Proteomes" id="UP000234206"/>
    </source>
</evidence>
<keyword evidence="4" id="KW-0233">DNA recombination</keyword>
<keyword evidence="9" id="KW-1185">Reference proteome</keyword>
<dbReference type="Pfam" id="PF02646">
    <property type="entry name" value="RmuC"/>
    <property type="match status" value="1"/>
</dbReference>
<comment type="caution">
    <text evidence="8">The sequence shown here is derived from an EMBL/GenBank/DDBJ whole genome shotgun (WGS) entry which is preliminary data.</text>
</comment>
<sequence>MDSATTSGLSPWLAALLAALALVVGVALGWAAARSRGGTELALARQRAGSMAERADRAEAEAERARAQADELQTEARRRALAERDTATTLGPLRASLERVEKQVTALERDRVEQFGELGERLLQVAASTERLDASTTSLAGSLAASGVRGTWGETQLRRLVEHAGLVRQVDFDEQVRATSQHDKQVRPDMVVRLPGERVVVLDAKAPMTAFLAAQDVDDADRPELLARHARALRTHVDTLAGKAYWSAFTRSPQFVVCFVPTDATLAAALQHDAALFDDALRRHVLLASPTTTMALLRTVALVWQHEQVGQNAEEVLALGRELHDRIATSAGHLQSMGRQLTRTVESYNALVGSLESRVLVSARRFHDLGLTHDDLGGGEGVTASPRPLTAPELTGSGPRGERGSEPGPTGEAG</sequence>
<name>A0A2I1PCQ6_9MICO</name>
<evidence type="ECO:0000256" key="1">
    <source>
        <dbReference type="ARBA" id="ARBA00003416"/>
    </source>
</evidence>
<keyword evidence="7" id="KW-1133">Transmembrane helix</keyword>
<accession>A0A2I1PCQ6</accession>
<comment type="function">
    <text evidence="1">Involved in DNA recombination.</text>
</comment>
<evidence type="ECO:0000256" key="4">
    <source>
        <dbReference type="ARBA" id="ARBA00023172"/>
    </source>
</evidence>
<protein>
    <submittedName>
        <fullName evidence="8">DNA recombination protein RmuC</fullName>
    </submittedName>
</protein>
<dbReference type="AlphaFoldDB" id="A0A2I1PCQ6"/>
<keyword evidence="7" id="KW-0472">Membrane</keyword>
<feature type="region of interest" description="Disordered" evidence="6">
    <location>
        <begin position="372"/>
        <end position="414"/>
    </location>
</feature>
<comment type="similarity">
    <text evidence="2">Belongs to the RmuC family.</text>
</comment>
<evidence type="ECO:0000256" key="6">
    <source>
        <dbReference type="SAM" id="MobiDB-lite"/>
    </source>
</evidence>
<evidence type="ECO:0000256" key="3">
    <source>
        <dbReference type="ARBA" id="ARBA00023054"/>
    </source>
</evidence>